<dbReference type="Gene3D" id="3.30.1360.40">
    <property type="match status" value="1"/>
</dbReference>
<dbReference type="GO" id="GO:0009330">
    <property type="term" value="C:DNA topoisomerase type II (double strand cut, ATP-hydrolyzing) complex"/>
    <property type="evidence" value="ECO:0007669"/>
    <property type="project" value="TreeGrafter"/>
</dbReference>
<evidence type="ECO:0000256" key="6">
    <source>
        <dbReference type="ARBA" id="ARBA00023235"/>
    </source>
</evidence>
<keyword evidence="6 7" id="KW-0413">Isomerase</keyword>
<accession>A0A401Z7Q2</accession>
<dbReference type="GO" id="GO:0005524">
    <property type="term" value="F:ATP binding"/>
    <property type="evidence" value="ECO:0007669"/>
    <property type="project" value="InterPro"/>
</dbReference>
<keyword evidence="8" id="KW-0175">Coiled coil</keyword>
<evidence type="ECO:0000256" key="1">
    <source>
        <dbReference type="ARBA" id="ARBA00000185"/>
    </source>
</evidence>
<evidence type="ECO:0000313" key="11">
    <source>
        <dbReference type="Proteomes" id="UP000287224"/>
    </source>
</evidence>
<dbReference type="SUPFAM" id="SSF56719">
    <property type="entry name" value="Type II DNA topoisomerase"/>
    <property type="match status" value="1"/>
</dbReference>
<dbReference type="InterPro" id="IPR006691">
    <property type="entry name" value="GyrA/parC_rep"/>
</dbReference>
<dbReference type="EC" id="5.6.2.2" evidence="3"/>
<evidence type="ECO:0000256" key="2">
    <source>
        <dbReference type="ARBA" id="ARBA00008263"/>
    </source>
</evidence>
<dbReference type="SUPFAM" id="SSF101904">
    <property type="entry name" value="GyrA/ParC C-terminal domain-like"/>
    <property type="match status" value="1"/>
</dbReference>
<feature type="active site" description="O-(5'-phospho-DNA)-tyrosine intermediate" evidence="7">
    <location>
        <position position="129"/>
    </location>
</feature>
<evidence type="ECO:0000313" key="10">
    <source>
        <dbReference type="EMBL" id="GCE02846.1"/>
    </source>
</evidence>
<sequence length="831" mass="91676">MASNITETDSSGTGIIREDFSVIMSQAFATYGLSVVTDRALPDARDGLKPVQRRILAGMLDARYLSSRPTVKSAEVVGLILGNYHPHGDVSVYEAAARMSQPFTMRYPLIEGQGNMGSEDGDAPAAYRYTEMRLSPLAEALMADIERDTVPLHPTYKQDPKVQEPDYLPGRIPPIVNPSSGIAVGLSTNIPPHNLGEVMRACIALLDHPDMTVEQIMTYIQGPDFSQGGRVIGIDGIKDYFTTGKGRIIVRADVRLEETPRNRALIVTQIPPIGRDKLKASIVKAINARKLEGLMPDLRDESDTEKGTRIVLELRKDADAAQTLMQLFKETDLQIALSFQMVFLFGESMQPGRQPKQVGVVELLNYWNGHQIDVFTRRTQYDLRKAQERLHVVEGLVIGAANAEQIVKIFQQAEDRTAARREIEARYKLTAIQSDVIASMTLSQVTRLDSSKYAREREELQTRIQELQHLLADRKALITALKKEMQQLIKQFGDERRTIIDAESHVLTPIEKVESLHEREPLLIGFTRNNALKALPIDTYRPKGKNGNAVYTPVRGDEQLRQLVAATTQDYLLCVCSSGRVCQIATHRIPVTTRSNKGEFIHDLLMLAPNEEVVSVLPVDAYDEDRYLVIFSASGKVKKSPLSEYKATDVDGIQDMKLADGDTVATALISYGRGEYIVSTDNALTLRFSDEQLRSQGRGGQGVAAIALNKGGTVVSASYLDSEPAIEADRDIFSVTNLLVVTESGKAKKVPIGQFAQKGRATAGVLTIELAANDHVVQTMLAQEDDTFLIIVANGKNEQAIVKKAADIKTFLRSHAGEAIVTGPVHRIIKL</sequence>
<dbReference type="Gene3D" id="3.90.199.10">
    <property type="entry name" value="Topoisomerase II, domain 5"/>
    <property type="match status" value="1"/>
</dbReference>
<proteinExistence type="inferred from homology"/>
<dbReference type="InterPro" id="IPR002205">
    <property type="entry name" value="Topo_IIA_dom_A"/>
</dbReference>
<dbReference type="Gene3D" id="2.120.10.90">
    <property type="entry name" value="DNA gyrase/topoisomerase IV, subunit A, C-terminal"/>
    <property type="match status" value="1"/>
</dbReference>
<evidence type="ECO:0000256" key="5">
    <source>
        <dbReference type="ARBA" id="ARBA00023125"/>
    </source>
</evidence>
<gene>
    <name evidence="10" type="primary">gyrA_1</name>
    <name evidence="10" type="ORF">KDAU_01750</name>
</gene>
<dbReference type="Proteomes" id="UP000287224">
    <property type="component" value="Unassembled WGS sequence"/>
</dbReference>
<dbReference type="GO" id="GO:0003677">
    <property type="term" value="F:DNA binding"/>
    <property type="evidence" value="ECO:0007669"/>
    <property type="project" value="UniProtKB-UniRule"/>
</dbReference>
<dbReference type="InterPro" id="IPR013757">
    <property type="entry name" value="Topo_IIA_A_a_sf"/>
</dbReference>
<evidence type="ECO:0000256" key="7">
    <source>
        <dbReference type="PROSITE-ProRule" id="PRU01384"/>
    </source>
</evidence>
<evidence type="ECO:0000256" key="4">
    <source>
        <dbReference type="ARBA" id="ARBA00023029"/>
    </source>
</evidence>
<organism evidence="10 11">
    <name type="scientific">Dictyobacter aurantiacus</name>
    <dbReference type="NCBI Taxonomy" id="1936993"/>
    <lineage>
        <taxon>Bacteria</taxon>
        <taxon>Bacillati</taxon>
        <taxon>Chloroflexota</taxon>
        <taxon>Ktedonobacteria</taxon>
        <taxon>Ktedonobacterales</taxon>
        <taxon>Dictyobacteraceae</taxon>
        <taxon>Dictyobacter</taxon>
    </lineage>
</organism>
<reference evidence="11" key="1">
    <citation type="submission" date="2018-12" db="EMBL/GenBank/DDBJ databases">
        <title>Tengunoibacter tsumagoiensis gen. nov., sp. nov., Dictyobacter kobayashii sp. nov., D. alpinus sp. nov., and D. joshuensis sp. nov. and description of Dictyobacteraceae fam. nov. within the order Ktedonobacterales isolated from Tengu-no-mugimeshi.</title>
        <authorList>
            <person name="Wang C.M."/>
            <person name="Zheng Y."/>
            <person name="Sakai Y."/>
            <person name="Toyoda A."/>
            <person name="Minakuchi Y."/>
            <person name="Abe K."/>
            <person name="Yokota A."/>
            <person name="Yabe S."/>
        </authorList>
    </citation>
    <scope>NUCLEOTIDE SEQUENCE [LARGE SCALE GENOMIC DNA]</scope>
    <source>
        <strain evidence="11">S-27</strain>
    </source>
</reference>
<feature type="domain" description="Topo IIA-type catalytic" evidence="9">
    <location>
        <begin position="41"/>
        <end position="516"/>
    </location>
</feature>
<dbReference type="InterPro" id="IPR035516">
    <property type="entry name" value="Gyrase/topoIV_suA_C"/>
</dbReference>
<dbReference type="SMART" id="SM00434">
    <property type="entry name" value="TOP4c"/>
    <property type="match status" value="1"/>
</dbReference>
<dbReference type="PANTHER" id="PTHR43493">
    <property type="entry name" value="DNA GYRASE/TOPOISOMERASE SUBUNIT A"/>
    <property type="match status" value="1"/>
</dbReference>
<dbReference type="Gene3D" id="1.10.268.10">
    <property type="entry name" value="Topoisomerase, domain 3"/>
    <property type="match status" value="1"/>
</dbReference>
<dbReference type="GO" id="GO:0006265">
    <property type="term" value="P:DNA topological change"/>
    <property type="evidence" value="ECO:0007669"/>
    <property type="project" value="UniProtKB-UniRule"/>
</dbReference>
<dbReference type="GO" id="GO:0034335">
    <property type="term" value="F:DNA negative supercoiling activity"/>
    <property type="evidence" value="ECO:0007669"/>
    <property type="project" value="UniProtKB-ARBA"/>
</dbReference>
<dbReference type="InterPro" id="IPR050220">
    <property type="entry name" value="Type_II_DNA_Topoisomerases"/>
</dbReference>
<keyword evidence="4 7" id="KW-0799">Topoisomerase</keyword>
<dbReference type="PANTHER" id="PTHR43493:SF5">
    <property type="entry name" value="DNA GYRASE SUBUNIT A, CHLOROPLASTIC_MITOCHONDRIAL"/>
    <property type="match status" value="1"/>
</dbReference>
<dbReference type="Pfam" id="PF00521">
    <property type="entry name" value="DNA_topoisoIV"/>
    <property type="match status" value="1"/>
</dbReference>
<dbReference type="AlphaFoldDB" id="A0A401Z7Q2"/>
<dbReference type="CDD" id="cd00187">
    <property type="entry name" value="TOP4c"/>
    <property type="match status" value="1"/>
</dbReference>
<feature type="coiled-coil region" evidence="8">
    <location>
        <begin position="450"/>
        <end position="491"/>
    </location>
</feature>
<name>A0A401Z7Q2_9CHLR</name>
<comment type="catalytic activity">
    <reaction evidence="1 7">
        <text>ATP-dependent breakage, passage and rejoining of double-stranded DNA.</text>
        <dbReference type="EC" id="5.6.2.2"/>
    </reaction>
</comment>
<dbReference type="InterPro" id="IPR013760">
    <property type="entry name" value="Topo_IIA-like_dom_sf"/>
</dbReference>
<dbReference type="Pfam" id="PF03989">
    <property type="entry name" value="DNA_gyraseA_C"/>
    <property type="match status" value="4"/>
</dbReference>
<dbReference type="PROSITE" id="PS52040">
    <property type="entry name" value="TOPO_IIA"/>
    <property type="match status" value="1"/>
</dbReference>
<comment type="caution">
    <text evidence="10">The sequence shown here is derived from an EMBL/GenBank/DDBJ whole genome shotgun (WGS) entry which is preliminary data.</text>
</comment>
<keyword evidence="5 7" id="KW-0238">DNA-binding</keyword>
<dbReference type="InterPro" id="IPR013758">
    <property type="entry name" value="Topo_IIA_A/C_ab"/>
</dbReference>
<keyword evidence="11" id="KW-1185">Reference proteome</keyword>
<protein>
    <recommendedName>
        <fullName evidence="3">DNA topoisomerase (ATP-hydrolyzing)</fullName>
        <ecNumber evidence="3">5.6.2.2</ecNumber>
    </recommendedName>
</protein>
<dbReference type="EMBL" id="BIFQ01000001">
    <property type="protein sequence ID" value="GCE02846.1"/>
    <property type="molecule type" value="Genomic_DNA"/>
</dbReference>
<comment type="similarity">
    <text evidence="2">Belongs to the type II topoisomerase GyrA/ParC subunit family.</text>
</comment>
<evidence type="ECO:0000256" key="3">
    <source>
        <dbReference type="ARBA" id="ARBA00012895"/>
    </source>
</evidence>
<evidence type="ECO:0000259" key="9">
    <source>
        <dbReference type="PROSITE" id="PS52040"/>
    </source>
</evidence>
<evidence type="ECO:0000256" key="8">
    <source>
        <dbReference type="SAM" id="Coils"/>
    </source>
</evidence>